<name>A0AA88XUS6_PINIB</name>
<gene>
    <name evidence="2" type="ORF">FSP39_003119</name>
</gene>
<evidence type="ECO:0000313" key="3">
    <source>
        <dbReference type="Proteomes" id="UP001186944"/>
    </source>
</evidence>
<feature type="domain" description="CARD" evidence="1">
    <location>
        <begin position="38"/>
        <end position="101"/>
    </location>
</feature>
<dbReference type="InterPro" id="IPR011029">
    <property type="entry name" value="DEATH-like_dom_sf"/>
</dbReference>
<dbReference type="InterPro" id="IPR037939">
    <property type="entry name" value="CRADD"/>
</dbReference>
<sequence length="287" mass="33263">MLWQLVKKWHESFPGRVSARKLRKALRSCNINTEETHMPKNHKKVLTEMTDYLVQNMVDIKTIMSQLISQDVLSDVTKAYVSAPTTRDQRIMRLLEVLSTKEHGLYMIVDVFKKTGNQFLADELMAKGHIRQIGRKLDLDNHHLDEVDGYFESGIPEMFWQLVKRWHAKYPNRVSARRLRTALQSCSIDTEETHMPKKHKDALHKMTQFLVDNIMDINIMMPLLISGNILSDVTVAYVSAPSTLNQKIMRLLEVLSTKEHGLYMICDIFKKTGQGFIADRMIGIFIF</sequence>
<organism evidence="2 3">
    <name type="scientific">Pinctada imbricata</name>
    <name type="common">Atlantic pearl-oyster</name>
    <name type="synonym">Pinctada martensii</name>
    <dbReference type="NCBI Taxonomy" id="66713"/>
    <lineage>
        <taxon>Eukaryota</taxon>
        <taxon>Metazoa</taxon>
        <taxon>Spiralia</taxon>
        <taxon>Lophotrochozoa</taxon>
        <taxon>Mollusca</taxon>
        <taxon>Bivalvia</taxon>
        <taxon>Autobranchia</taxon>
        <taxon>Pteriomorphia</taxon>
        <taxon>Pterioida</taxon>
        <taxon>Pterioidea</taxon>
        <taxon>Pteriidae</taxon>
        <taxon>Pinctada</taxon>
    </lineage>
</organism>
<dbReference type="InterPro" id="IPR001315">
    <property type="entry name" value="CARD"/>
</dbReference>
<dbReference type="GO" id="GO:0070513">
    <property type="term" value="F:death domain binding"/>
    <property type="evidence" value="ECO:0007669"/>
    <property type="project" value="InterPro"/>
</dbReference>
<proteinExistence type="predicted"/>
<dbReference type="SUPFAM" id="SSF47986">
    <property type="entry name" value="DEATH domain"/>
    <property type="match status" value="2"/>
</dbReference>
<dbReference type="PROSITE" id="PS50209">
    <property type="entry name" value="CARD"/>
    <property type="match status" value="2"/>
</dbReference>
<dbReference type="GO" id="GO:0002020">
    <property type="term" value="F:protease binding"/>
    <property type="evidence" value="ECO:0007669"/>
    <property type="project" value="InterPro"/>
</dbReference>
<dbReference type="Proteomes" id="UP001186944">
    <property type="component" value="Unassembled WGS sequence"/>
</dbReference>
<dbReference type="CDD" id="cd01671">
    <property type="entry name" value="CARD"/>
    <property type="match status" value="2"/>
</dbReference>
<dbReference type="EMBL" id="VSWD01000009">
    <property type="protein sequence ID" value="KAK3092464.1"/>
    <property type="molecule type" value="Genomic_DNA"/>
</dbReference>
<dbReference type="AlphaFoldDB" id="A0AA88XUS6"/>
<accession>A0AA88XUS6</accession>
<dbReference type="CDD" id="cd01670">
    <property type="entry name" value="Death"/>
    <property type="match status" value="1"/>
</dbReference>
<protein>
    <recommendedName>
        <fullName evidence="1">CARD domain-containing protein</fullName>
    </recommendedName>
</protein>
<reference evidence="2" key="1">
    <citation type="submission" date="2019-08" db="EMBL/GenBank/DDBJ databases">
        <title>The improved chromosome-level genome for the pearl oyster Pinctada fucata martensii using PacBio sequencing and Hi-C.</title>
        <authorList>
            <person name="Zheng Z."/>
        </authorList>
    </citation>
    <scope>NUCLEOTIDE SEQUENCE</scope>
    <source>
        <strain evidence="2">ZZ-2019</strain>
        <tissue evidence="2">Adductor muscle</tissue>
    </source>
</reference>
<evidence type="ECO:0000313" key="2">
    <source>
        <dbReference type="EMBL" id="KAK3092464.1"/>
    </source>
</evidence>
<feature type="domain" description="CARD" evidence="1">
    <location>
        <begin position="195"/>
        <end position="258"/>
    </location>
</feature>
<keyword evidence="3" id="KW-1185">Reference proteome</keyword>
<dbReference type="Gene3D" id="1.10.533.10">
    <property type="entry name" value="Death Domain, Fas"/>
    <property type="match status" value="2"/>
</dbReference>
<dbReference type="PANTHER" id="PTHR15034">
    <property type="entry name" value="DEATH DOMAIN-CONTAINING PROTEIN CRADD"/>
    <property type="match status" value="1"/>
</dbReference>
<comment type="caution">
    <text evidence="2">The sequence shown here is derived from an EMBL/GenBank/DDBJ whole genome shotgun (WGS) entry which is preliminary data.</text>
</comment>
<evidence type="ECO:0000259" key="1">
    <source>
        <dbReference type="PROSITE" id="PS50209"/>
    </source>
</evidence>
<dbReference type="GO" id="GO:0042981">
    <property type="term" value="P:regulation of apoptotic process"/>
    <property type="evidence" value="ECO:0007669"/>
    <property type="project" value="InterPro"/>
</dbReference>
<dbReference type="PANTHER" id="PTHR15034:SF5">
    <property type="entry name" value="DEATH DOMAIN-CONTAINING PROTEIN CRADD"/>
    <property type="match status" value="1"/>
</dbReference>